<feature type="transmembrane region" description="Helical" evidence="1">
    <location>
        <begin position="21"/>
        <end position="43"/>
    </location>
</feature>
<protein>
    <submittedName>
        <fullName evidence="2">Uncharacterized protein</fullName>
    </submittedName>
</protein>
<dbReference type="Proteomes" id="UP000807115">
    <property type="component" value="Chromosome 2"/>
</dbReference>
<dbReference type="EMBL" id="CM027681">
    <property type="protein sequence ID" value="KAG0541785.1"/>
    <property type="molecule type" value="Genomic_DNA"/>
</dbReference>
<comment type="caution">
    <text evidence="2">The sequence shown here is derived from an EMBL/GenBank/DDBJ whole genome shotgun (WGS) entry which is preliminary data.</text>
</comment>
<dbReference type="AlphaFoldDB" id="A0A921RMN8"/>
<evidence type="ECO:0000313" key="3">
    <source>
        <dbReference type="Proteomes" id="UP000807115"/>
    </source>
</evidence>
<sequence>MTGELRLSLRAPHAIRKLDMLSFLYWLLPSLMAVKLDMLSFLWQQPNILGHTKCRAKCKVLLP</sequence>
<proteinExistence type="predicted"/>
<accession>A0A921RMN8</accession>
<evidence type="ECO:0000256" key="1">
    <source>
        <dbReference type="SAM" id="Phobius"/>
    </source>
</evidence>
<keyword evidence="1" id="KW-1133">Transmembrane helix</keyword>
<keyword evidence="1" id="KW-0812">Transmembrane</keyword>
<organism evidence="2 3">
    <name type="scientific">Sorghum bicolor</name>
    <name type="common">Sorghum</name>
    <name type="synonym">Sorghum vulgare</name>
    <dbReference type="NCBI Taxonomy" id="4558"/>
    <lineage>
        <taxon>Eukaryota</taxon>
        <taxon>Viridiplantae</taxon>
        <taxon>Streptophyta</taxon>
        <taxon>Embryophyta</taxon>
        <taxon>Tracheophyta</taxon>
        <taxon>Spermatophyta</taxon>
        <taxon>Magnoliopsida</taxon>
        <taxon>Liliopsida</taxon>
        <taxon>Poales</taxon>
        <taxon>Poaceae</taxon>
        <taxon>PACMAD clade</taxon>
        <taxon>Panicoideae</taxon>
        <taxon>Andropogonodae</taxon>
        <taxon>Andropogoneae</taxon>
        <taxon>Sorghinae</taxon>
        <taxon>Sorghum</taxon>
    </lineage>
</organism>
<gene>
    <name evidence="2" type="ORF">BDA96_02G047500</name>
</gene>
<reference evidence="2" key="1">
    <citation type="journal article" date="2019" name="BMC Genomics">
        <title>A new reference genome for Sorghum bicolor reveals high levels of sequence similarity between sweet and grain genotypes: implications for the genetics of sugar metabolism.</title>
        <authorList>
            <person name="Cooper E.A."/>
            <person name="Brenton Z.W."/>
            <person name="Flinn B.S."/>
            <person name="Jenkins J."/>
            <person name="Shu S."/>
            <person name="Flowers D."/>
            <person name="Luo F."/>
            <person name="Wang Y."/>
            <person name="Xia P."/>
            <person name="Barry K."/>
            <person name="Daum C."/>
            <person name="Lipzen A."/>
            <person name="Yoshinaga Y."/>
            <person name="Schmutz J."/>
            <person name="Saski C."/>
            <person name="Vermerris W."/>
            <person name="Kresovich S."/>
        </authorList>
    </citation>
    <scope>NUCLEOTIDE SEQUENCE</scope>
</reference>
<reference evidence="2" key="2">
    <citation type="submission" date="2020-10" db="EMBL/GenBank/DDBJ databases">
        <authorList>
            <person name="Cooper E.A."/>
            <person name="Brenton Z.W."/>
            <person name="Flinn B.S."/>
            <person name="Jenkins J."/>
            <person name="Shu S."/>
            <person name="Flowers D."/>
            <person name="Luo F."/>
            <person name="Wang Y."/>
            <person name="Xia P."/>
            <person name="Barry K."/>
            <person name="Daum C."/>
            <person name="Lipzen A."/>
            <person name="Yoshinaga Y."/>
            <person name="Schmutz J."/>
            <person name="Saski C."/>
            <person name="Vermerris W."/>
            <person name="Kresovich S."/>
        </authorList>
    </citation>
    <scope>NUCLEOTIDE SEQUENCE</scope>
</reference>
<name>A0A921RMN8_SORBI</name>
<keyword evidence="1" id="KW-0472">Membrane</keyword>
<evidence type="ECO:0000313" key="2">
    <source>
        <dbReference type="EMBL" id="KAG0541785.1"/>
    </source>
</evidence>